<dbReference type="SMART" id="SM00079">
    <property type="entry name" value="PBPe"/>
    <property type="match status" value="1"/>
</dbReference>
<keyword evidence="16" id="KW-1185">Reference proteome</keyword>
<keyword evidence="7" id="KW-0675">Receptor</keyword>
<dbReference type="SUPFAM" id="SSF53850">
    <property type="entry name" value="Periplasmic binding protein-like II"/>
    <property type="match status" value="1"/>
</dbReference>
<feature type="transmembrane region" description="Helical" evidence="11">
    <location>
        <begin position="153"/>
        <end position="174"/>
    </location>
</feature>
<evidence type="ECO:0000256" key="8">
    <source>
        <dbReference type="ARBA" id="ARBA00023180"/>
    </source>
</evidence>
<dbReference type="FunFam" id="3.40.190.10:FF:000024">
    <property type="entry name" value="Glutamate receptor, ionotropic, delta 1"/>
    <property type="match status" value="1"/>
</dbReference>
<evidence type="ECO:0000313" key="15">
    <source>
        <dbReference type="EnsemblMetazoa" id="G14524.1:cds"/>
    </source>
</evidence>
<evidence type="ECO:0000256" key="1">
    <source>
        <dbReference type="ARBA" id="ARBA00004141"/>
    </source>
</evidence>
<keyword evidence="12" id="KW-0732">Signal</keyword>
<feature type="domain" description="Ionotropic glutamate receptor C-terminal" evidence="13">
    <location>
        <begin position="24"/>
        <end position="389"/>
    </location>
</feature>
<dbReference type="Proteomes" id="UP000005408">
    <property type="component" value="Unassembled WGS sequence"/>
</dbReference>
<comment type="subcellular location">
    <subcellularLocation>
        <location evidence="1">Membrane</location>
        <topology evidence="1">Multi-pass membrane protein</topology>
    </subcellularLocation>
</comment>
<dbReference type="InterPro" id="IPR019594">
    <property type="entry name" value="Glu/Gly-bd"/>
</dbReference>
<keyword evidence="5" id="KW-0406">Ion transport</keyword>
<evidence type="ECO:0000256" key="6">
    <source>
        <dbReference type="ARBA" id="ARBA00023136"/>
    </source>
</evidence>
<evidence type="ECO:0000256" key="11">
    <source>
        <dbReference type="SAM" id="Phobius"/>
    </source>
</evidence>
<name>A0A8W8IL47_MAGGI</name>
<reference evidence="15" key="1">
    <citation type="submission" date="2022-08" db="UniProtKB">
        <authorList>
            <consortium name="EnsemblMetazoa"/>
        </authorList>
    </citation>
    <scope>IDENTIFICATION</scope>
    <source>
        <strain evidence="15">05x7-T-G4-1.051#20</strain>
    </source>
</reference>
<dbReference type="Pfam" id="PF10613">
    <property type="entry name" value="Lig_chan-Glu_bd"/>
    <property type="match status" value="1"/>
</dbReference>
<dbReference type="GO" id="GO:0016020">
    <property type="term" value="C:membrane"/>
    <property type="evidence" value="ECO:0007669"/>
    <property type="project" value="UniProtKB-SubCell"/>
</dbReference>
<accession>A0A8W8IL47</accession>
<dbReference type="InterPro" id="IPR015683">
    <property type="entry name" value="Ionotropic_Glu_rcpt"/>
</dbReference>
<dbReference type="EnsemblMetazoa" id="G14524.1">
    <property type="protein sequence ID" value="G14524.1:cds"/>
    <property type="gene ID" value="G14524"/>
</dbReference>
<evidence type="ECO:0000256" key="4">
    <source>
        <dbReference type="ARBA" id="ARBA00022989"/>
    </source>
</evidence>
<dbReference type="SMART" id="SM00918">
    <property type="entry name" value="Lig_chan-Glu_bd"/>
    <property type="match status" value="1"/>
</dbReference>
<evidence type="ECO:0000256" key="5">
    <source>
        <dbReference type="ARBA" id="ARBA00023065"/>
    </source>
</evidence>
<sequence length="480" mass="53271">MGIYAVPSIFFLLLQVSLSSGQTVYKVTTILEEPFVIQKQGGSAQFDGFIPDLLKKIEPLLNVTFDMKHVADFKYGSKRQDGNWTGLIGELVKGTADIAAASLTVTAERAKAIDLSHPFMESGLSIVLKRPNTRGWHALKGFVTFLEPFAPGVWITLLVACLIVPVLYGVVIHFDPMEDEADPSMLRNIARAVPVIFYRFCLQGSLAPANTTSRASRVLIAFWSLFLVILYVTWATSYAVYMLRGERQTPSNPIHSFEGLASQSGIKFGTVNGGATYRYFTEAKDEVDKKIGKHLKDNPDQMTSSSEDGIKRVRDSGGGYAFIMEEIPARLTVGKLPCDLMLVHHSSIRKTYSFGCTANTTICRNLDVAIIQLKTDGEIQELIDKWLKPTGDCDTDFYDDYLAYMRSFNMEKDASGFLFQSDALTMEKVGSMFILLAVGIAVSIALLVFDVCTERRVQKTVNRRGGTDKQPFEAITDDMQ</sequence>
<proteinExistence type="predicted"/>
<feature type="signal peptide" evidence="12">
    <location>
        <begin position="1"/>
        <end position="21"/>
    </location>
</feature>
<organism evidence="15 16">
    <name type="scientific">Magallana gigas</name>
    <name type="common">Pacific oyster</name>
    <name type="synonym">Crassostrea gigas</name>
    <dbReference type="NCBI Taxonomy" id="29159"/>
    <lineage>
        <taxon>Eukaryota</taxon>
        <taxon>Metazoa</taxon>
        <taxon>Spiralia</taxon>
        <taxon>Lophotrochozoa</taxon>
        <taxon>Mollusca</taxon>
        <taxon>Bivalvia</taxon>
        <taxon>Autobranchia</taxon>
        <taxon>Pteriomorphia</taxon>
        <taxon>Ostreida</taxon>
        <taxon>Ostreoidea</taxon>
        <taxon>Ostreidae</taxon>
        <taxon>Magallana</taxon>
    </lineage>
</organism>
<dbReference type="PANTHER" id="PTHR18966">
    <property type="entry name" value="IONOTROPIC GLUTAMATE RECEPTOR"/>
    <property type="match status" value="1"/>
</dbReference>
<dbReference type="InterPro" id="IPR001320">
    <property type="entry name" value="Iontro_rcpt_C"/>
</dbReference>
<dbReference type="Gene3D" id="3.40.190.10">
    <property type="entry name" value="Periplasmic binding protein-like II"/>
    <property type="match status" value="2"/>
</dbReference>
<protein>
    <submittedName>
        <fullName evidence="15">Uncharacterized protein</fullName>
    </submittedName>
</protein>
<evidence type="ECO:0000256" key="10">
    <source>
        <dbReference type="ARBA" id="ARBA00023303"/>
    </source>
</evidence>
<keyword evidence="6 11" id="KW-0472">Membrane</keyword>
<keyword evidence="3 11" id="KW-0812">Transmembrane</keyword>
<keyword evidence="9" id="KW-1071">Ligand-gated ion channel</keyword>
<evidence type="ECO:0000256" key="7">
    <source>
        <dbReference type="ARBA" id="ARBA00023170"/>
    </source>
</evidence>
<dbReference type="CDD" id="cd13685">
    <property type="entry name" value="PBP2_iGluR_non_NMDA_like"/>
    <property type="match status" value="1"/>
</dbReference>
<evidence type="ECO:0000256" key="9">
    <source>
        <dbReference type="ARBA" id="ARBA00023286"/>
    </source>
</evidence>
<keyword evidence="2" id="KW-0813">Transport</keyword>
<dbReference type="AlphaFoldDB" id="A0A8W8IL47"/>
<evidence type="ECO:0000313" key="16">
    <source>
        <dbReference type="Proteomes" id="UP000005408"/>
    </source>
</evidence>
<keyword evidence="4 11" id="KW-1133">Transmembrane helix</keyword>
<evidence type="ECO:0000256" key="12">
    <source>
        <dbReference type="SAM" id="SignalP"/>
    </source>
</evidence>
<dbReference type="OMA" id="ANQPHHE"/>
<evidence type="ECO:0000259" key="14">
    <source>
        <dbReference type="SMART" id="SM00918"/>
    </source>
</evidence>
<feature type="chain" id="PRO_5036448488" evidence="12">
    <location>
        <begin position="22"/>
        <end position="480"/>
    </location>
</feature>
<feature type="transmembrane region" description="Helical" evidence="11">
    <location>
        <begin position="218"/>
        <end position="241"/>
    </location>
</feature>
<feature type="transmembrane region" description="Helical" evidence="11">
    <location>
        <begin position="429"/>
        <end position="449"/>
    </location>
</feature>
<evidence type="ECO:0000256" key="3">
    <source>
        <dbReference type="ARBA" id="ARBA00022692"/>
    </source>
</evidence>
<dbReference type="OrthoDB" id="5984008at2759"/>
<dbReference type="GO" id="GO:0015276">
    <property type="term" value="F:ligand-gated monoatomic ion channel activity"/>
    <property type="evidence" value="ECO:0007669"/>
    <property type="project" value="InterPro"/>
</dbReference>
<evidence type="ECO:0000259" key="13">
    <source>
        <dbReference type="SMART" id="SM00079"/>
    </source>
</evidence>
<dbReference type="Pfam" id="PF00060">
    <property type="entry name" value="Lig_chan"/>
    <property type="match status" value="1"/>
</dbReference>
<keyword evidence="8" id="KW-0325">Glycoprotein</keyword>
<keyword evidence="10" id="KW-0407">Ion channel</keyword>
<feature type="domain" description="Ionotropic glutamate receptor L-glutamate and glycine-binding" evidence="14">
    <location>
        <begin position="34"/>
        <end position="93"/>
    </location>
</feature>
<evidence type="ECO:0000256" key="2">
    <source>
        <dbReference type="ARBA" id="ARBA00022448"/>
    </source>
</evidence>